<dbReference type="PANTHER" id="PTHR33112">
    <property type="entry name" value="DOMAIN PROTEIN, PUTATIVE-RELATED"/>
    <property type="match status" value="1"/>
</dbReference>
<dbReference type="AlphaFoldDB" id="A0AAN6Q7C6"/>
<accession>A0AAN6Q7C6</accession>
<comment type="caution">
    <text evidence="3">The sequence shown here is derived from an EMBL/GenBank/DDBJ whole genome shotgun (WGS) entry which is preliminary data.</text>
</comment>
<keyword evidence="4" id="KW-1185">Reference proteome</keyword>
<feature type="region of interest" description="Disordered" evidence="1">
    <location>
        <begin position="1"/>
        <end position="42"/>
    </location>
</feature>
<reference evidence="3" key="2">
    <citation type="submission" date="2023-05" db="EMBL/GenBank/DDBJ databases">
        <authorList>
            <consortium name="Lawrence Berkeley National Laboratory"/>
            <person name="Steindorff A."/>
            <person name="Hensen N."/>
            <person name="Bonometti L."/>
            <person name="Westerberg I."/>
            <person name="Brannstrom I.O."/>
            <person name="Guillou S."/>
            <person name="Cros-Aarteil S."/>
            <person name="Calhoun S."/>
            <person name="Haridas S."/>
            <person name="Kuo A."/>
            <person name="Mondo S."/>
            <person name="Pangilinan J."/>
            <person name="Riley R."/>
            <person name="Labutti K."/>
            <person name="Andreopoulos B."/>
            <person name="Lipzen A."/>
            <person name="Chen C."/>
            <person name="Yanf M."/>
            <person name="Daum C."/>
            <person name="Ng V."/>
            <person name="Clum A."/>
            <person name="Ohm R."/>
            <person name="Martin F."/>
            <person name="Silar P."/>
            <person name="Natvig D."/>
            <person name="Lalanne C."/>
            <person name="Gautier V."/>
            <person name="Ament-Velasquez S.L."/>
            <person name="Kruys A."/>
            <person name="Hutchinson M.I."/>
            <person name="Powell A.J."/>
            <person name="Barry K."/>
            <person name="Miller A.N."/>
            <person name="Grigoriev I.V."/>
            <person name="Debuchy R."/>
            <person name="Gladieux P."/>
            <person name="Thoren M.H."/>
            <person name="Johannesson H."/>
        </authorList>
    </citation>
    <scope>NUCLEOTIDE SEQUENCE</scope>
    <source>
        <strain evidence="3">CBS 757.83</strain>
    </source>
</reference>
<dbReference type="EMBL" id="MU863626">
    <property type="protein sequence ID" value="KAK4104943.1"/>
    <property type="molecule type" value="Genomic_DNA"/>
</dbReference>
<dbReference type="PANTHER" id="PTHR33112:SF1">
    <property type="entry name" value="HETEROKARYON INCOMPATIBILITY DOMAIN-CONTAINING PROTEIN"/>
    <property type="match status" value="1"/>
</dbReference>
<proteinExistence type="predicted"/>
<name>A0AAN6Q7C6_9PEZI</name>
<feature type="compositionally biased region" description="Polar residues" evidence="1">
    <location>
        <begin position="1"/>
        <end position="13"/>
    </location>
</feature>
<dbReference type="Pfam" id="PF06985">
    <property type="entry name" value="HET"/>
    <property type="match status" value="1"/>
</dbReference>
<organism evidence="3 4">
    <name type="scientific">Parathielavia hyrcaniae</name>
    <dbReference type="NCBI Taxonomy" id="113614"/>
    <lineage>
        <taxon>Eukaryota</taxon>
        <taxon>Fungi</taxon>
        <taxon>Dikarya</taxon>
        <taxon>Ascomycota</taxon>
        <taxon>Pezizomycotina</taxon>
        <taxon>Sordariomycetes</taxon>
        <taxon>Sordariomycetidae</taxon>
        <taxon>Sordariales</taxon>
        <taxon>Chaetomiaceae</taxon>
        <taxon>Parathielavia</taxon>
    </lineage>
</organism>
<feature type="compositionally biased region" description="Basic and acidic residues" evidence="1">
    <location>
        <begin position="22"/>
        <end position="34"/>
    </location>
</feature>
<dbReference type="Proteomes" id="UP001305647">
    <property type="component" value="Unassembled WGS sequence"/>
</dbReference>
<evidence type="ECO:0000256" key="1">
    <source>
        <dbReference type="SAM" id="MobiDB-lite"/>
    </source>
</evidence>
<sequence length="591" mass="67016">MPPASNQRQTAQEPDSPCTKRPQHEGRQSHERIPKTQTRQTPECASLSGQLCRQCNKIDFESIFSIAINMKQWKWRYKTVSLGRISGCRSECALCQFFYRTREPCKDEDDSTQPYNLRMLRAKGLLGARGINVNNSPALVVAANGPFRGSQDETAGVAIELSGASNGLFARRLQPSIDVSLILDWLAFCDRHHTACTQLDPLVPQGFRVIDCCSTGAQLPVAWEDVAHPKKYVTLSYVWGRDQDGTACPDGHIPDLPPRTIDDAISLTRRLGYGYLWVDRYCIPRDNAKVNYLQIQSMDVIYQHSALTSSRPPGRNLFQPLVTIGPRTLAWTPFVKNEILRSKWNSRGWTYQEGLLARRRLVFTDSQVYFQSNAMHCVESIQAPLETLHIPGLTRMRDPVDMSRVLPHRTIGKQPYMLADRINEYIRRSLTFETDILDAFRGVLLAYERQFSATSRVLAGIPFLVGSDTSPLTALADGLSWRWEYFYDDWQAFRALWTAKRRQGFPSWTWLGWTVSDDVHFRGGLCSEHLLVEASLEYADGQRLSWTADQQDSIFARDRVARCLPVVLRLRGLALDVIVSSEGRLLAGPRG</sequence>
<reference evidence="3" key="1">
    <citation type="journal article" date="2023" name="Mol. Phylogenet. Evol.">
        <title>Genome-scale phylogeny and comparative genomics of the fungal order Sordariales.</title>
        <authorList>
            <person name="Hensen N."/>
            <person name="Bonometti L."/>
            <person name="Westerberg I."/>
            <person name="Brannstrom I.O."/>
            <person name="Guillou S."/>
            <person name="Cros-Aarteil S."/>
            <person name="Calhoun S."/>
            <person name="Haridas S."/>
            <person name="Kuo A."/>
            <person name="Mondo S."/>
            <person name="Pangilinan J."/>
            <person name="Riley R."/>
            <person name="LaButti K."/>
            <person name="Andreopoulos B."/>
            <person name="Lipzen A."/>
            <person name="Chen C."/>
            <person name="Yan M."/>
            <person name="Daum C."/>
            <person name="Ng V."/>
            <person name="Clum A."/>
            <person name="Steindorff A."/>
            <person name="Ohm R.A."/>
            <person name="Martin F."/>
            <person name="Silar P."/>
            <person name="Natvig D.O."/>
            <person name="Lalanne C."/>
            <person name="Gautier V."/>
            <person name="Ament-Velasquez S.L."/>
            <person name="Kruys A."/>
            <person name="Hutchinson M.I."/>
            <person name="Powell A.J."/>
            <person name="Barry K."/>
            <person name="Miller A.N."/>
            <person name="Grigoriev I.V."/>
            <person name="Debuchy R."/>
            <person name="Gladieux P."/>
            <person name="Hiltunen Thoren M."/>
            <person name="Johannesson H."/>
        </authorList>
    </citation>
    <scope>NUCLEOTIDE SEQUENCE</scope>
    <source>
        <strain evidence="3">CBS 757.83</strain>
    </source>
</reference>
<evidence type="ECO:0000259" key="2">
    <source>
        <dbReference type="Pfam" id="PF06985"/>
    </source>
</evidence>
<feature type="domain" description="Heterokaryon incompatibility" evidence="2">
    <location>
        <begin position="232"/>
        <end position="308"/>
    </location>
</feature>
<dbReference type="InterPro" id="IPR010730">
    <property type="entry name" value="HET"/>
</dbReference>
<gene>
    <name evidence="3" type="ORF">N658DRAFT_504475</name>
</gene>
<protein>
    <submittedName>
        <fullName evidence="3">HET-domain-containing protein</fullName>
    </submittedName>
</protein>
<evidence type="ECO:0000313" key="3">
    <source>
        <dbReference type="EMBL" id="KAK4104943.1"/>
    </source>
</evidence>
<evidence type="ECO:0000313" key="4">
    <source>
        <dbReference type="Proteomes" id="UP001305647"/>
    </source>
</evidence>